<sequence length="413" mass="44743">MVENAITKVARIAANALQGLFYKDSSGKIHKIPTDDKNFGDITGLIGNGSGGDTGGGDNSDHPSAGADYYAGSLADGEITERYLLYQRDESVAEEPTTSKTVTLLRDVGTKFNMAGDGATFLLHLQKTVMTAGAKGDVSDIELNYDTSNAVKEGYFTTTSVYPVYIKSADLATTNELDIPINGIGENLQEGKNFLAPHLKVKFNGDGTMTYYSVTGYDNDGNSAGVTGANYDVVVDVIATFSTQKPVAQLPSSINFFTGQAVGQIALAGTSDYYENSMDGLELAFDEYSYHYRDLSANTLTGKVLSSDLGMKRIIKIPKEKLIIGYKFSIPFNSWPSTTASINWWDKTNDGWSNSGHSTPQTANVAGPSQSTIIVNKDSIVVDYTRSLKMIFGSKIVNYEYYDQVDKITSYKN</sequence>
<protein>
    <submittedName>
        <fullName evidence="1">Uncharacterized protein</fullName>
    </submittedName>
</protein>
<gene>
    <name evidence="1" type="ORF">D1B17_07005</name>
</gene>
<evidence type="ECO:0000313" key="2">
    <source>
        <dbReference type="Proteomes" id="UP000267208"/>
    </source>
</evidence>
<reference evidence="2" key="1">
    <citation type="submission" date="2018-08" db="EMBL/GenBank/DDBJ databases">
        <title>Genome of Lactobacillus sp. HBUAS52074.</title>
        <authorList>
            <person name="Guo Z."/>
            <person name="Zhang Z.D."/>
        </authorList>
    </citation>
    <scope>NUCLEOTIDE SEQUENCE [LARGE SCALE GENOMIC DNA]</scope>
    <source>
        <strain evidence="2">HBUAS52074</strain>
    </source>
</reference>
<dbReference type="Proteomes" id="UP000267208">
    <property type="component" value="Chromosome"/>
</dbReference>
<dbReference type="EMBL" id="CP031933">
    <property type="protein sequence ID" value="AYE38397.1"/>
    <property type="molecule type" value="Genomic_DNA"/>
</dbReference>
<evidence type="ECO:0000313" key="1">
    <source>
        <dbReference type="EMBL" id="AYE38397.1"/>
    </source>
</evidence>
<name>A0A386PVA8_9LACO</name>
<dbReference type="OrthoDB" id="2255697at2"/>
<dbReference type="AlphaFoldDB" id="A0A386PVA8"/>
<organism evidence="1 2">
    <name type="scientific">Companilactobacillus zhachilii</name>
    <dbReference type="NCBI Taxonomy" id="2304606"/>
    <lineage>
        <taxon>Bacteria</taxon>
        <taxon>Bacillati</taxon>
        <taxon>Bacillota</taxon>
        <taxon>Bacilli</taxon>
        <taxon>Lactobacillales</taxon>
        <taxon>Lactobacillaceae</taxon>
        <taxon>Companilactobacillus</taxon>
    </lineage>
</organism>
<dbReference type="KEGG" id="lzh:D1B17_07005"/>
<proteinExistence type="predicted"/>
<accession>A0A386PVA8</accession>
<keyword evidence="2" id="KW-1185">Reference proteome</keyword>
<dbReference type="RefSeq" id="WP_120142646.1">
    <property type="nucleotide sequence ID" value="NZ_CP031933.2"/>
</dbReference>